<reference evidence="5 6" key="1">
    <citation type="submission" date="2021-04" db="EMBL/GenBank/DDBJ databases">
        <authorList>
            <person name="Bliznina A."/>
        </authorList>
    </citation>
    <scope>NUCLEOTIDE SEQUENCE [LARGE SCALE GENOMIC DNA]</scope>
</reference>
<dbReference type="Proteomes" id="UP001158576">
    <property type="component" value="Chromosome XSR"/>
</dbReference>
<dbReference type="Pfam" id="PF07147">
    <property type="entry name" value="PDCD9"/>
    <property type="match status" value="1"/>
</dbReference>
<evidence type="ECO:0000256" key="2">
    <source>
        <dbReference type="ARBA" id="ARBA00022980"/>
    </source>
</evidence>
<dbReference type="PANTHER" id="PTHR13014">
    <property type="entry name" value="MITOCHONDRIAL 28S RIBOSOMAL PROTEIN S30/P52 PRO-APOTOTIC PROTEIN"/>
    <property type="match status" value="1"/>
</dbReference>
<keyword evidence="3" id="KW-0496">Mitochondrion</keyword>
<keyword evidence="6" id="KW-1185">Reference proteome</keyword>
<accession>A0ABN7SG08</accession>
<evidence type="ECO:0000256" key="3">
    <source>
        <dbReference type="ARBA" id="ARBA00023128"/>
    </source>
</evidence>
<keyword evidence="2" id="KW-0689">Ribosomal protein</keyword>
<organism evidence="5 6">
    <name type="scientific">Oikopleura dioica</name>
    <name type="common">Tunicate</name>
    <dbReference type="NCBI Taxonomy" id="34765"/>
    <lineage>
        <taxon>Eukaryota</taxon>
        <taxon>Metazoa</taxon>
        <taxon>Chordata</taxon>
        <taxon>Tunicata</taxon>
        <taxon>Appendicularia</taxon>
        <taxon>Copelata</taxon>
        <taxon>Oikopleuridae</taxon>
        <taxon>Oikopleura</taxon>
    </lineage>
</organism>
<name>A0ABN7SG08_OIKDI</name>
<evidence type="ECO:0000313" key="5">
    <source>
        <dbReference type="EMBL" id="CAG5099283.1"/>
    </source>
</evidence>
<dbReference type="InterPro" id="IPR039982">
    <property type="entry name" value="Ribosomal_mL65"/>
</dbReference>
<evidence type="ECO:0000256" key="1">
    <source>
        <dbReference type="ARBA" id="ARBA00004173"/>
    </source>
</evidence>
<keyword evidence="4" id="KW-0687">Ribonucleoprotein</keyword>
<comment type="subcellular location">
    <subcellularLocation>
        <location evidence="1">Mitochondrion</location>
    </subcellularLocation>
</comment>
<proteinExistence type="predicted"/>
<sequence>MLRRNLRVPKTIERVLSTSPAVQVDGSKVGWERIRKTRKRKGYEWNSRYRISMMGGHYRKDPAVITGTETKLAYTPTWESALLTQGHRKDLFMLQRLNDEESTKFNRLNSHPGQTFDPLRHRTEVTKKNQKMFFASMKKREDFDYGINVAERAAFPHRRVKDEYLDNWLTTDPNHNNVEGVDLRSPLTRQEIANEPEVWKKVMLYERERDYKYVIHPYRKSALPNMSFWYQHVTKTRLIRGRPALYNQITVDPEKVASLAQFCKTTLELAQATFGEPGNADRSSKQAQVERVRREKIVKAIWNQAQTLAGSPDSSTTDDRPEVLYFWMRGYSATAPGETEEKYEESEPAKFQSVCAPVEQTRIPSPLRPLRPRASAFCSEEELTTTHTKEVPSVNELKLPVVLPLEIEVKMRSIPWFDYSPEALRFYKQQWRNYVKPGFHAYAGDMLSNYDMANRQEKLSEITRGISSSDVFSHTQVSAMPAEYTVRNRRGAQIASDYQGFSWTAGLGHYQGKFQDDDVEVPIVAQLVNFDGEQFSLSSYQLNTLAIDPENDYWNKTVNLCYVEKYSQMEIEAFAEHLLKFAANRAEIKFDEERIEEEERNLITQVQLVDAPDIAIQQPWKFLEERSSSLESLMENNDNVKEVQSQS</sequence>
<protein>
    <submittedName>
        <fullName evidence="5">Oidioi.mRNA.OKI2018_I69.XSR.g16408.t1.cds</fullName>
    </submittedName>
</protein>
<dbReference type="PANTHER" id="PTHR13014:SF3">
    <property type="entry name" value="LARGE RIBOSOMAL SUBUNIT PROTEIN ML65"/>
    <property type="match status" value="1"/>
</dbReference>
<evidence type="ECO:0000313" key="6">
    <source>
        <dbReference type="Proteomes" id="UP001158576"/>
    </source>
</evidence>
<dbReference type="InterPro" id="IPR010793">
    <property type="entry name" value="Ribosomal_mL37/mL65"/>
</dbReference>
<evidence type="ECO:0000256" key="4">
    <source>
        <dbReference type="ARBA" id="ARBA00023274"/>
    </source>
</evidence>
<dbReference type="EMBL" id="OU015569">
    <property type="protein sequence ID" value="CAG5099283.1"/>
    <property type="molecule type" value="Genomic_DNA"/>
</dbReference>
<gene>
    <name evidence="5" type="ORF">OKIOD_LOCUS7966</name>
</gene>